<feature type="domain" description="IclR-ED" evidence="8">
    <location>
        <begin position="75"/>
        <end position="265"/>
    </location>
</feature>
<dbReference type="PROSITE" id="PS51078">
    <property type="entry name" value="ICLR_ED"/>
    <property type="match status" value="1"/>
</dbReference>
<dbReference type="SMART" id="SM00346">
    <property type="entry name" value="HTH_ICLR"/>
    <property type="match status" value="1"/>
</dbReference>
<feature type="domain" description="HTH iclR-type" evidence="7">
    <location>
        <begin position="12"/>
        <end position="74"/>
    </location>
</feature>
<evidence type="ECO:0000256" key="1">
    <source>
        <dbReference type="ARBA" id="ARBA00022798"/>
    </source>
</evidence>
<dbReference type="PANTHER" id="PTHR30136:SF34">
    <property type="entry name" value="TRANSCRIPTIONAL REGULATOR"/>
    <property type="match status" value="1"/>
</dbReference>
<dbReference type="GO" id="GO:0045892">
    <property type="term" value="P:negative regulation of DNA-templated transcription"/>
    <property type="evidence" value="ECO:0007669"/>
    <property type="project" value="TreeGrafter"/>
</dbReference>
<dbReference type="InterPro" id="IPR014757">
    <property type="entry name" value="Tscrpt_reg_IclR_C"/>
</dbReference>
<protein>
    <recommendedName>
        <fullName evidence="6">Glycerol operon regulatory protein</fullName>
    </recommendedName>
</protein>
<accession>A0A5N0V1Z7</accession>
<keyword evidence="1" id="KW-0319">Glycerol metabolism</keyword>
<dbReference type="Pfam" id="PF09339">
    <property type="entry name" value="HTH_IclR"/>
    <property type="match status" value="1"/>
</dbReference>
<dbReference type="AlphaFoldDB" id="A0A5N0V1Z7"/>
<dbReference type="SUPFAM" id="SSF46785">
    <property type="entry name" value="Winged helix' DNA-binding domain"/>
    <property type="match status" value="1"/>
</dbReference>
<dbReference type="Proteomes" id="UP000319769">
    <property type="component" value="Unassembled WGS sequence"/>
</dbReference>
<dbReference type="PROSITE" id="PS51077">
    <property type="entry name" value="HTH_ICLR"/>
    <property type="match status" value="1"/>
</dbReference>
<evidence type="ECO:0000256" key="2">
    <source>
        <dbReference type="ARBA" id="ARBA00023015"/>
    </source>
</evidence>
<evidence type="ECO:0000256" key="6">
    <source>
        <dbReference type="ARBA" id="ARBA00070406"/>
    </source>
</evidence>
<dbReference type="PANTHER" id="PTHR30136">
    <property type="entry name" value="HELIX-TURN-HELIX TRANSCRIPTIONAL REGULATOR, ICLR FAMILY"/>
    <property type="match status" value="1"/>
</dbReference>
<evidence type="ECO:0000313" key="9">
    <source>
        <dbReference type="EMBL" id="KAA9158270.1"/>
    </source>
</evidence>
<dbReference type="GO" id="GO:0003677">
    <property type="term" value="F:DNA binding"/>
    <property type="evidence" value="ECO:0007669"/>
    <property type="project" value="UniProtKB-KW"/>
</dbReference>
<keyword evidence="2" id="KW-0805">Transcription regulation</keyword>
<evidence type="ECO:0000256" key="3">
    <source>
        <dbReference type="ARBA" id="ARBA00023125"/>
    </source>
</evidence>
<dbReference type="InterPro" id="IPR036390">
    <property type="entry name" value="WH_DNA-bd_sf"/>
</dbReference>
<comment type="caution">
    <text evidence="9">The sequence shown here is derived from an EMBL/GenBank/DDBJ whole genome shotgun (WGS) entry which is preliminary data.</text>
</comment>
<dbReference type="RefSeq" id="WP_144747698.1">
    <property type="nucleotide sequence ID" value="NZ_VMNW02000036.1"/>
</dbReference>
<dbReference type="EMBL" id="VMNW02000036">
    <property type="protein sequence ID" value="KAA9158270.1"/>
    <property type="molecule type" value="Genomic_DNA"/>
</dbReference>
<dbReference type="SUPFAM" id="SSF55781">
    <property type="entry name" value="GAF domain-like"/>
    <property type="match status" value="1"/>
</dbReference>
<comment type="function">
    <text evidence="5">May be an activator protein for the gylABX operon.</text>
</comment>
<keyword evidence="10" id="KW-1185">Reference proteome</keyword>
<dbReference type="Gene3D" id="1.10.10.10">
    <property type="entry name" value="Winged helix-like DNA-binding domain superfamily/Winged helix DNA-binding domain"/>
    <property type="match status" value="1"/>
</dbReference>
<evidence type="ECO:0000313" key="10">
    <source>
        <dbReference type="Proteomes" id="UP000319769"/>
    </source>
</evidence>
<dbReference type="FunFam" id="1.10.10.10:FF:000056">
    <property type="entry name" value="IclR family transcriptional regulator"/>
    <property type="match status" value="1"/>
</dbReference>
<dbReference type="GO" id="GO:0006071">
    <property type="term" value="P:glycerol metabolic process"/>
    <property type="evidence" value="ECO:0007669"/>
    <property type="project" value="UniProtKB-KW"/>
</dbReference>
<dbReference type="InterPro" id="IPR029016">
    <property type="entry name" value="GAF-like_dom_sf"/>
</dbReference>
<reference evidence="9" key="1">
    <citation type="submission" date="2019-09" db="EMBL/GenBank/DDBJ databases">
        <authorList>
            <person name="Teo W.F.A."/>
            <person name="Duangmal K."/>
        </authorList>
    </citation>
    <scope>NUCLEOTIDE SEQUENCE [LARGE SCALE GENOMIC DNA]</scope>
    <source>
        <strain evidence="9">K81G1</strain>
    </source>
</reference>
<evidence type="ECO:0000259" key="8">
    <source>
        <dbReference type="PROSITE" id="PS51078"/>
    </source>
</evidence>
<evidence type="ECO:0000259" key="7">
    <source>
        <dbReference type="PROSITE" id="PS51077"/>
    </source>
</evidence>
<dbReference type="InterPro" id="IPR036388">
    <property type="entry name" value="WH-like_DNA-bd_sf"/>
</dbReference>
<keyword evidence="4" id="KW-0804">Transcription</keyword>
<gene>
    <name evidence="9" type="ORF">FPZ12_023315</name>
</gene>
<organism evidence="9 10">
    <name type="scientific">Amycolatopsis acidicola</name>
    <dbReference type="NCBI Taxonomy" id="2596893"/>
    <lineage>
        <taxon>Bacteria</taxon>
        <taxon>Bacillati</taxon>
        <taxon>Actinomycetota</taxon>
        <taxon>Actinomycetes</taxon>
        <taxon>Pseudonocardiales</taxon>
        <taxon>Pseudonocardiaceae</taxon>
        <taxon>Amycolatopsis</taxon>
    </lineage>
</organism>
<dbReference type="InterPro" id="IPR005471">
    <property type="entry name" value="Tscrpt_reg_IclR_N"/>
</dbReference>
<evidence type="ECO:0000256" key="5">
    <source>
        <dbReference type="ARBA" id="ARBA00058938"/>
    </source>
</evidence>
<dbReference type="Gene3D" id="3.30.450.40">
    <property type="match status" value="1"/>
</dbReference>
<evidence type="ECO:0000256" key="4">
    <source>
        <dbReference type="ARBA" id="ARBA00023163"/>
    </source>
</evidence>
<name>A0A5N0V1Z7_9PSEU</name>
<sequence>MATPEPNPRGQSQSLERGLAILASFGENRPVLGAVELARAVGLNKSTTHRYLSTLTNLGYLQQDPCTRKYRLGPRVVDLGFAAINSMEITRVAAPHLQALSDETGYAVSMAVLDGTEILYIQRCRSAREDRFGIDLNLHVGSRLPVYCTAMGKVLLAHTDGDQLRVLLDRIDLARRGPKTLTAREALLAALNRVRQTGLAVNDEELAPGLRSLAVPVRDGFGDVIAAVNIAVHLSIWHASMDSIVRRLETSLRRTAGEISHRMGYSASERR</sequence>
<dbReference type="InterPro" id="IPR050707">
    <property type="entry name" value="HTH_MetabolicPath_Reg"/>
</dbReference>
<dbReference type="OrthoDB" id="60629at2"/>
<dbReference type="Pfam" id="PF01614">
    <property type="entry name" value="IclR_C"/>
    <property type="match status" value="1"/>
</dbReference>
<dbReference type="GO" id="GO:0003700">
    <property type="term" value="F:DNA-binding transcription factor activity"/>
    <property type="evidence" value="ECO:0007669"/>
    <property type="project" value="TreeGrafter"/>
</dbReference>
<proteinExistence type="predicted"/>
<keyword evidence="3" id="KW-0238">DNA-binding</keyword>